<evidence type="ECO:0000259" key="15">
    <source>
        <dbReference type="PROSITE" id="PS50054"/>
    </source>
</evidence>
<dbReference type="Gene3D" id="3.90.190.10">
    <property type="entry name" value="Protein tyrosine phosphatase superfamily"/>
    <property type="match status" value="2"/>
</dbReference>
<dbReference type="SMART" id="SM00404">
    <property type="entry name" value="PTPc_motif"/>
    <property type="match status" value="1"/>
</dbReference>
<evidence type="ECO:0000256" key="3">
    <source>
        <dbReference type="ARBA" id="ARBA00007315"/>
    </source>
</evidence>
<dbReference type="GO" id="GO:0007096">
    <property type="term" value="P:regulation of exit from mitosis"/>
    <property type="evidence" value="ECO:0007669"/>
    <property type="project" value="UniProtKB-ARBA"/>
</dbReference>
<comment type="similarity">
    <text evidence="3">Belongs to the protein-tyrosine phosphatase family. Non-receptor class CDC14 subfamily.</text>
</comment>
<name>A0A0H2S0Y2_9AGAM</name>
<keyword evidence="7" id="KW-0132">Cell division</keyword>
<feature type="region of interest" description="Disordered" evidence="14">
    <location>
        <begin position="224"/>
        <end position="248"/>
    </location>
</feature>
<dbReference type="InParanoid" id="A0A0H2S0Y2"/>
<dbReference type="InterPro" id="IPR044506">
    <property type="entry name" value="CDC14_C"/>
</dbReference>
<dbReference type="InterPro" id="IPR029021">
    <property type="entry name" value="Prot-tyrosine_phosphatase-like"/>
</dbReference>
<dbReference type="EMBL" id="KQ085904">
    <property type="protein sequence ID" value="KLO17517.1"/>
    <property type="molecule type" value="Genomic_DNA"/>
</dbReference>
<protein>
    <recommendedName>
        <fullName evidence="4">protein-tyrosine-phosphatase</fullName>
        <ecNumber evidence="4">3.1.3.48</ecNumber>
    </recommendedName>
</protein>
<dbReference type="FunCoup" id="A0A0H2S0Y2">
    <property type="interactions" value="138"/>
</dbReference>
<dbReference type="STRING" id="27342.A0A0H2S0Y2"/>
<gene>
    <name evidence="17" type="ORF">SCHPADRAFT_821342</name>
</gene>
<evidence type="ECO:0000256" key="7">
    <source>
        <dbReference type="ARBA" id="ARBA00022618"/>
    </source>
</evidence>
<evidence type="ECO:0000313" key="17">
    <source>
        <dbReference type="EMBL" id="KLO17517.1"/>
    </source>
</evidence>
<keyword evidence="13" id="KW-0131">Cell cycle</keyword>
<feature type="region of interest" description="Disordered" evidence="14">
    <location>
        <begin position="602"/>
        <end position="627"/>
    </location>
</feature>
<proteinExistence type="inferred from homology"/>
<keyword evidence="9" id="KW-0378">Hydrolase</keyword>
<evidence type="ECO:0000256" key="9">
    <source>
        <dbReference type="ARBA" id="ARBA00022801"/>
    </source>
</evidence>
<dbReference type="InterPro" id="IPR000387">
    <property type="entry name" value="Tyr_Pase_dom"/>
</dbReference>
<evidence type="ECO:0000256" key="6">
    <source>
        <dbReference type="ARBA" id="ARBA00022553"/>
    </source>
</evidence>
<keyword evidence="10" id="KW-0904">Protein phosphatase</keyword>
<evidence type="ECO:0000256" key="11">
    <source>
        <dbReference type="ARBA" id="ARBA00023242"/>
    </source>
</evidence>
<comment type="subcellular location">
    <subcellularLocation>
        <location evidence="2">Cytoplasm</location>
    </subcellularLocation>
    <subcellularLocation>
        <location evidence="1">Nucleus</location>
    </subcellularLocation>
</comment>
<evidence type="ECO:0000256" key="13">
    <source>
        <dbReference type="ARBA" id="ARBA00023306"/>
    </source>
</evidence>
<dbReference type="PROSITE" id="PS00383">
    <property type="entry name" value="TYR_PHOSPHATASE_1"/>
    <property type="match status" value="1"/>
</dbReference>
<dbReference type="EC" id="3.1.3.48" evidence="4"/>
<dbReference type="Pfam" id="PF14671">
    <property type="entry name" value="DSPn"/>
    <property type="match status" value="1"/>
</dbReference>
<feature type="region of interest" description="Disordered" evidence="14">
    <location>
        <begin position="509"/>
        <end position="563"/>
    </location>
</feature>
<feature type="compositionally biased region" description="Polar residues" evidence="14">
    <location>
        <begin position="230"/>
        <end position="248"/>
    </location>
</feature>
<dbReference type="GO" id="GO:0005730">
    <property type="term" value="C:nucleolus"/>
    <property type="evidence" value="ECO:0007669"/>
    <property type="project" value="UniProtKB-ARBA"/>
</dbReference>
<keyword evidence="18" id="KW-1185">Reference proteome</keyword>
<keyword evidence="5" id="KW-0963">Cytoplasm</keyword>
<evidence type="ECO:0000313" key="18">
    <source>
        <dbReference type="Proteomes" id="UP000053477"/>
    </source>
</evidence>
<keyword evidence="8" id="KW-0498">Mitosis</keyword>
<dbReference type="OrthoDB" id="5632at2759"/>
<dbReference type="GO" id="GO:0004725">
    <property type="term" value="F:protein tyrosine phosphatase activity"/>
    <property type="evidence" value="ECO:0007669"/>
    <property type="project" value="UniProtKB-EC"/>
</dbReference>
<dbReference type="InterPro" id="IPR020422">
    <property type="entry name" value="TYR_PHOSPHATASE_DUAL_dom"/>
</dbReference>
<reference evidence="17 18" key="1">
    <citation type="submission" date="2015-04" db="EMBL/GenBank/DDBJ databases">
        <title>Complete genome sequence of Schizopora paradoxa KUC8140, a cosmopolitan wood degrader in East Asia.</title>
        <authorList>
            <consortium name="DOE Joint Genome Institute"/>
            <person name="Min B."/>
            <person name="Park H."/>
            <person name="Jang Y."/>
            <person name="Kim J.-J."/>
            <person name="Kim K.H."/>
            <person name="Pangilinan J."/>
            <person name="Lipzen A."/>
            <person name="Riley R."/>
            <person name="Grigoriev I.V."/>
            <person name="Spatafora J.W."/>
            <person name="Choi I.-G."/>
        </authorList>
    </citation>
    <scope>NUCLEOTIDE SEQUENCE [LARGE SCALE GENOMIC DNA]</scope>
    <source>
        <strain evidence="17 18">KUC8140</strain>
    </source>
</reference>
<feature type="compositionally biased region" description="Polar residues" evidence="14">
    <location>
        <begin position="602"/>
        <end position="625"/>
    </location>
</feature>
<evidence type="ECO:0000256" key="2">
    <source>
        <dbReference type="ARBA" id="ARBA00004496"/>
    </source>
</evidence>
<dbReference type="PROSITE" id="PS50056">
    <property type="entry name" value="TYR_PHOSPHATASE_2"/>
    <property type="match status" value="1"/>
</dbReference>
<dbReference type="GO" id="GO:0005816">
    <property type="term" value="C:spindle pole body"/>
    <property type="evidence" value="ECO:0007669"/>
    <property type="project" value="UniProtKB-ARBA"/>
</dbReference>
<keyword evidence="11" id="KW-0539">Nucleus</keyword>
<feature type="compositionally biased region" description="Polar residues" evidence="14">
    <location>
        <begin position="534"/>
        <end position="546"/>
    </location>
</feature>
<feature type="region of interest" description="Disordered" evidence="14">
    <location>
        <begin position="406"/>
        <end position="494"/>
    </location>
</feature>
<dbReference type="SUPFAM" id="SSF52799">
    <property type="entry name" value="(Phosphotyrosine protein) phosphatases II"/>
    <property type="match status" value="2"/>
</dbReference>
<dbReference type="InterPro" id="IPR050561">
    <property type="entry name" value="PTP"/>
</dbReference>
<evidence type="ECO:0000256" key="8">
    <source>
        <dbReference type="ARBA" id="ARBA00022776"/>
    </source>
</evidence>
<feature type="domain" description="Tyrosine-protein phosphatase" evidence="15">
    <location>
        <begin position="240"/>
        <end position="389"/>
    </location>
</feature>
<keyword evidence="6" id="KW-0597">Phosphoprotein</keyword>
<keyword evidence="12" id="KW-0469">Meiosis</keyword>
<evidence type="ECO:0000256" key="10">
    <source>
        <dbReference type="ARBA" id="ARBA00022912"/>
    </source>
</evidence>
<evidence type="ECO:0000256" key="14">
    <source>
        <dbReference type="SAM" id="MobiDB-lite"/>
    </source>
</evidence>
<feature type="compositionally biased region" description="Acidic residues" evidence="14">
    <location>
        <begin position="481"/>
        <end position="494"/>
    </location>
</feature>
<evidence type="ECO:0000256" key="12">
    <source>
        <dbReference type="ARBA" id="ARBA00023254"/>
    </source>
</evidence>
<evidence type="ECO:0000259" key="16">
    <source>
        <dbReference type="PROSITE" id="PS50056"/>
    </source>
</evidence>
<organism evidence="17 18">
    <name type="scientific">Schizopora paradoxa</name>
    <dbReference type="NCBI Taxonomy" id="27342"/>
    <lineage>
        <taxon>Eukaryota</taxon>
        <taxon>Fungi</taxon>
        <taxon>Dikarya</taxon>
        <taxon>Basidiomycota</taxon>
        <taxon>Agaricomycotina</taxon>
        <taxon>Agaricomycetes</taxon>
        <taxon>Hymenochaetales</taxon>
        <taxon>Schizoporaceae</taxon>
        <taxon>Schizopora</taxon>
    </lineage>
</organism>
<dbReference type="GO" id="GO:0051321">
    <property type="term" value="P:meiotic cell cycle"/>
    <property type="evidence" value="ECO:0007669"/>
    <property type="project" value="UniProtKB-KW"/>
</dbReference>
<dbReference type="FunFam" id="3.90.190.10:FF:000038">
    <property type="entry name" value="Tyrosine-protein phosphatase CDC14"/>
    <property type="match status" value="1"/>
</dbReference>
<dbReference type="InterPro" id="IPR029260">
    <property type="entry name" value="DSPn"/>
</dbReference>
<dbReference type="GO" id="GO:0033554">
    <property type="term" value="P:cellular response to stress"/>
    <property type="evidence" value="ECO:0007669"/>
    <property type="project" value="UniProtKB-ARBA"/>
</dbReference>
<feature type="region of interest" description="Disordered" evidence="14">
    <location>
        <begin position="685"/>
        <end position="711"/>
    </location>
</feature>
<evidence type="ECO:0000256" key="1">
    <source>
        <dbReference type="ARBA" id="ARBA00004123"/>
    </source>
</evidence>
<dbReference type="AlphaFoldDB" id="A0A0H2S0Y2"/>
<dbReference type="Pfam" id="PF22785">
    <property type="entry name" value="Tc-R-P"/>
    <property type="match status" value="1"/>
</dbReference>
<dbReference type="GO" id="GO:0005737">
    <property type="term" value="C:cytoplasm"/>
    <property type="evidence" value="ECO:0007669"/>
    <property type="project" value="UniProtKB-SubCell"/>
</dbReference>
<dbReference type="CDD" id="cd14499">
    <property type="entry name" value="CDC14_C"/>
    <property type="match status" value="1"/>
</dbReference>
<dbReference type="PROSITE" id="PS50054">
    <property type="entry name" value="TYR_PHOSPHATASE_DUAL"/>
    <property type="match status" value="1"/>
</dbReference>
<feature type="domain" description="Tyrosine specific protein phosphatases" evidence="16">
    <location>
        <begin position="310"/>
        <end position="375"/>
    </location>
</feature>
<dbReference type="GO" id="GO:0032954">
    <property type="term" value="P:regulation of cytokinetic process"/>
    <property type="evidence" value="ECO:0007669"/>
    <property type="project" value="UniProtKB-ARBA"/>
</dbReference>
<sequence length="711" mass="77991">MCDPLCHFGDRLYFTTFPAPAPLPHVLNRESTDDAKAPRIRAQSNNLCPPATPDDNATYYYFTIDHQLVYLSFFKDWGPLNLAMVYKACILIHELLEDEELKSHRLVLYSSNDPRRKANAALLMALYSMIVQKRAPWEAFQPIAELEFMPFRDAGRGYSDFNLSIQDCLWGIWKAMQHGLLDMNEFSVEDYEFYEKVENGDWNWITPGFIAFASPVEPQWPKKVAGMLGDSSTPASPQRGASGSTTDTALQRKLPSPFVNCLDYFEARGVKLVVRLNNMLYDKQHFMERNIRHEELYFDDGTNPTDEIVRKFINLSDEVIEEGGAIAVHCKAGLGRTGTLIGAYLIWKYGFTAHEAIAFMRIVRPGSVVGPQQQYMYVKQLEWAKWAAVDEMRKEEAQAAAVVAASSVVTPATPPAEADEEDPMNITDVEAPSTPKHKVHIPPVTPSKHVTAATARAGRMTPPGQPRKTPVAKRTATVAAVDEDNDEDEDEGEDELGMLPALQTAAAARARLRTTPQSKPTTRAGVRRIHVQPASEQRPTRVTRSTARPPIKGAAGAKENGGRAVGNVASPNKIPRLAHTQTAPVGAPGVSNVDERALPVRSATSMSTRSQQQRNARAISPTPSRLPTLVAGRRGIATSTTGTTAASASSKAKEVNANALKRNGTNPVGGDAWMKANATAVVVPGTKSERPGLRSVRRRRSSFSNAEVALT</sequence>
<evidence type="ECO:0000256" key="5">
    <source>
        <dbReference type="ARBA" id="ARBA00022490"/>
    </source>
</evidence>
<dbReference type="Proteomes" id="UP000053477">
    <property type="component" value="Unassembled WGS sequence"/>
</dbReference>
<dbReference type="InterPro" id="IPR003595">
    <property type="entry name" value="Tyr_Pase_cat"/>
</dbReference>
<dbReference type="PANTHER" id="PTHR23339">
    <property type="entry name" value="TYROSINE SPECIFIC PROTEIN PHOSPHATASE AND DUAL SPECIFICITY PROTEIN PHOSPHATASE"/>
    <property type="match status" value="1"/>
</dbReference>
<dbReference type="CDD" id="cd17657">
    <property type="entry name" value="CDC14_N"/>
    <property type="match status" value="1"/>
</dbReference>
<accession>A0A0H2S0Y2</accession>
<dbReference type="GO" id="GO:0000278">
    <property type="term" value="P:mitotic cell cycle"/>
    <property type="evidence" value="ECO:0007669"/>
    <property type="project" value="UniProtKB-ARBA"/>
</dbReference>
<evidence type="ECO:0000256" key="4">
    <source>
        <dbReference type="ARBA" id="ARBA00013064"/>
    </source>
</evidence>
<dbReference type="InterPro" id="IPR016130">
    <property type="entry name" value="Tyr_Pase_AS"/>
</dbReference>
<dbReference type="SMART" id="SM00195">
    <property type="entry name" value="DSPc"/>
    <property type="match status" value="1"/>
</dbReference>
<dbReference type="GO" id="GO:0051301">
    <property type="term" value="P:cell division"/>
    <property type="evidence" value="ECO:0007669"/>
    <property type="project" value="UniProtKB-KW"/>
</dbReference>